<dbReference type="PANTHER" id="PTHR39157">
    <property type="entry name" value="INTEGRAL MEMBRANE PROTEIN-RELATED"/>
    <property type="match status" value="1"/>
</dbReference>
<sequence length="182" mass="19883">MQQTHFEDPPITKFFFANSKMAWLWLLVRLYVGYAWLTAGWGKIGSPAWTGDSAGASIEGFVTRALSKAVGDHPDVTGWYAWFLEAVVNPNASAWAHAVAYGEFLVGVGLILGALTGIAAFFGLVMNLSFLLAGTVSSNPVLFTLAILLVLAWKVAGYYGVDNYLLPALGTPWQPGHWFRRR</sequence>
<dbReference type="Pfam" id="PF07681">
    <property type="entry name" value="DoxX"/>
    <property type="match status" value="1"/>
</dbReference>
<evidence type="ECO:0000256" key="5">
    <source>
        <dbReference type="SAM" id="Phobius"/>
    </source>
</evidence>
<gene>
    <name evidence="6" type="ORF">COU11_03895</name>
</gene>
<dbReference type="InterPro" id="IPR032808">
    <property type="entry name" value="DoxX"/>
</dbReference>
<evidence type="ECO:0000256" key="4">
    <source>
        <dbReference type="ARBA" id="ARBA00023136"/>
    </source>
</evidence>
<evidence type="ECO:0000256" key="2">
    <source>
        <dbReference type="ARBA" id="ARBA00022692"/>
    </source>
</evidence>
<keyword evidence="2 5" id="KW-0812">Transmembrane</keyword>
<evidence type="ECO:0000313" key="6">
    <source>
        <dbReference type="EMBL" id="PIR86819.1"/>
    </source>
</evidence>
<keyword evidence="3 5" id="KW-1133">Transmembrane helix</keyword>
<evidence type="ECO:0000256" key="3">
    <source>
        <dbReference type="ARBA" id="ARBA00022989"/>
    </source>
</evidence>
<dbReference type="Proteomes" id="UP000229526">
    <property type="component" value="Unassembled WGS sequence"/>
</dbReference>
<keyword evidence="4 5" id="KW-0472">Membrane</keyword>
<proteinExistence type="predicted"/>
<dbReference type="GO" id="GO:0016020">
    <property type="term" value="C:membrane"/>
    <property type="evidence" value="ECO:0007669"/>
    <property type="project" value="UniProtKB-SubCell"/>
</dbReference>
<feature type="transmembrane region" description="Helical" evidence="5">
    <location>
        <begin position="104"/>
        <end position="128"/>
    </location>
</feature>
<protein>
    <submittedName>
        <fullName evidence="6">DoxX family protein</fullName>
    </submittedName>
</protein>
<comment type="caution">
    <text evidence="6">The sequence shown here is derived from an EMBL/GenBank/DDBJ whole genome shotgun (WGS) entry which is preliminary data.</text>
</comment>
<dbReference type="PANTHER" id="PTHR39157:SF1">
    <property type="entry name" value="DOXX FAMILY PROTEIN"/>
    <property type="match status" value="1"/>
</dbReference>
<accession>A0A2H0UK93</accession>
<dbReference type="AlphaFoldDB" id="A0A2H0UK93"/>
<evidence type="ECO:0000313" key="7">
    <source>
        <dbReference type="Proteomes" id="UP000229526"/>
    </source>
</evidence>
<comment type="subcellular location">
    <subcellularLocation>
        <location evidence="1">Membrane</location>
        <topology evidence="1">Multi-pass membrane protein</topology>
    </subcellularLocation>
</comment>
<organism evidence="6 7">
    <name type="scientific">Candidatus Harrisonbacteria bacterium CG10_big_fil_rev_8_21_14_0_10_49_15</name>
    <dbReference type="NCBI Taxonomy" id="1974587"/>
    <lineage>
        <taxon>Bacteria</taxon>
        <taxon>Candidatus Harrisoniibacteriota</taxon>
    </lineage>
</organism>
<name>A0A2H0UK93_9BACT</name>
<evidence type="ECO:0000256" key="1">
    <source>
        <dbReference type="ARBA" id="ARBA00004141"/>
    </source>
</evidence>
<reference evidence="7" key="1">
    <citation type="submission" date="2017-09" db="EMBL/GenBank/DDBJ databases">
        <title>Depth-based differentiation of microbial function through sediment-hosted aquifers and enrichment of novel symbionts in the deep terrestrial subsurface.</title>
        <authorList>
            <person name="Probst A.J."/>
            <person name="Ladd B."/>
            <person name="Jarett J.K."/>
            <person name="Geller-Mcgrath D.E."/>
            <person name="Sieber C.M.K."/>
            <person name="Emerson J.B."/>
            <person name="Anantharaman K."/>
            <person name="Thomas B.C."/>
            <person name="Malmstrom R."/>
            <person name="Stieglmeier M."/>
            <person name="Klingl A."/>
            <person name="Woyke T."/>
            <person name="Ryan C.M."/>
            <person name="Banfield J.F."/>
        </authorList>
    </citation>
    <scope>NUCLEOTIDE SEQUENCE [LARGE SCALE GENOMIC DNA]</scope>
</reference>
<feature type="transmembrane region" description="Helical" evidence="5">
    <location>
        <begin position="140"/>
        <end position="161"/>
    </location>
</feature>
<feature type="transmembrane region" description="Helical" evidence="5">
    <location>
        <begin position="21"/>
        <end position="39"/>
    </location>
</feature>
<dbReference type="EMBL" id="PFBD01000025">
    <property type="protein sequence ID" value="PIR86819.1"/>
    <property type="molecule type" value="Genomic_DNA"/>
</dbReference>